<keyword evidence="2" id="KW-1185">Reference proteome</keyword>
<evidence type="ECO:0000313" key="2">
    <source>
        <dbReference type="Proteomes" id="UP001501083"/>
    </source>
</evidence>
<comment type="caution">
    <text evidence="1">The sequence shown here is derived from an EMBL/GenBank/DDBJ whole genome shotgun (WGS) entry which is preliminary data.</text>
</comment>
<proteinExistence type="predicted"/>
<name>A0ABP9LN52_9GAMM</name>
<organism evidence="1 2">
    <name type="scientific">Lysobacter panacisoli</name>
    <dbReference type="NCBI Taxonomy" id="1255263"/>
    <lineage>
        <taxon>Bacteria</taxon>
        <taxon>Pseudomonadati</taxon>
        <taxon>Pseudomonadota</taxon>
        <taxon>Gammaproteobacteria</taxon>
        <taxon>Lysobacterales</taxon>
        <taxon>Lysobacteraceae</taxon>
        <taxon>Lysobacter</taxon>
    </lineage>
</organism>
<gene>
    <name evidence="1" type="ORF">GCM10025759_27350</name>
</gene>
<accession>A0ABP9LN52</accession>
<protein>
    <recommendedName>
        <fullName evidence="3">DUF3617 family protein</fullName>
    </recommendedName>
</protein>
<reference evidence="2" key="1">
    <citation type="journal article" date="2019" name="Int. J. Syst. Evol. Microbiol.">
        <title>The Global Catalogue of Microorganisms (GCM) 10K type strain sequencing project: providing services to taxonomists for standard genome sequencing and annotation.</title>
        <authorList>
            <consortium name="The Broad Institute Genomics Platform"/>
            <consortium name="The Broad Institute Genome Sequencing Center for Infectious Disease"/>
            <person name="Wu L."/>
            <person name="Ma J."/>
        </authorList>
    </citation>
    <scope>NUCLEOTIDE SEQUENCE [LARGE SCALE GENOMIC DNA]</scope>
    <source>
        <strain evidence="2">JCM 19212</strain>
    </source>
</reference>
<evidence type="ECO:0008006" key="3">
    <source>
        <dbReference type="Google" id="ProtNLM"/>
    </source>
</evidence>
<dbReference type="EMBL" id="BAABKY010000004">
    <property type="protein sequence ID" value="GAA5079326.1"/>
    <property type="molecule type" value="Genomic_DNA"/>
</dbReference>
<evidence type="ECO:0000313" key="1">
    <source>
        <dbReference type="EMBL" id="GAA5079326.1"/>
    </source>
</evidence>
<dbReference type="Proteomes" id="UP001501083">
    <property type="component" value="Unassembled WGS sequence"/>
</dbReference>
<sequence length="182" mass="19973">MDEQFYLTKEGKMCAAANEQNDFSGQCEDEGYKEAMSLFSVYPRAMASDSGLDELDGYYRMNAIRCTPAGEHAPCRGELKDCLRIETYRGSHRVEVYSTQAYQHVCAFSIEMRGVNGELVYDSPLGQVILRRVGNQLVIASDGIDPTAGGLGFCGAHADIDMLAFPLSGKVETDAQCFRDGP</sequence>